<sequence>MTAEDPKLFEQIYRSFYNVPESQVIANKEKIKRFSQVSNRNESGLAVVSANNLPRAGALFKESERFYRLESSKISKNPYVKQEVKETMNSSPGKSRIDQYRIARARALQNHYIRHCSYPINKNTSELVKLFFPFNDQNKKFEPRKKFLQTSRNSLIF</sequence>
<dbReference type="Proteomes" id="UP000321083">
    <property type="component" value="Unassembled WGS sequence"/>
</dbReference>
<dbReference type="EMBL" id="SRHE01000148">
    <property type="protein sequence ID" value="TWW09917.1"/>
    <property type="molecule type" value="Genomic_DNA"/>
</dbReference>
<comment type="caution">
    <text evidence="1">The sequence shown here is derived from an EMBL/GenBank/DDBJ whole genome shotgun (WGS) entry which is preliminary data.</text>
</comment>
<evidence type="ECO:0000313" key="1">
    <source>
        <dbReference type="EMBL" id="TWW09917.1"/>
    </source>
</evidence>
<evidence type="ECO:0000313" key="2">
    <source>
        <dbReference type="Proteomes" id="UP000321083"/>
    </source>
</evidence>
<reference evidence="1 2" key="2">
    <citation type="submission" date="2019-08" db="EMBL/GenBank/DDBJ databases">
        <authorList>
            <person name="Henke P."/>
        </authorList>
    </citation>
    <scope>NUCLEOTIDE SEQUENCE [LARGE SCALE GENOMIC DNA]</scope>
    <source>
        <strain evidence="1">Phe10_nw2017</strain>
    </source>
</reference>
<dbReference type="AlphaFoldDB" id="A0A5C6M6S2"/>
<name>A0A5C6M6S2_9PLAN</name>
<accession>A0A5C6M6S2</accession>
<reference evidence="1 2" key="1">
    <citation type="submission" date="2019-08" db="EMBL/GenBank/DDBJ databases">
        <title>100 year-old enigma solved: identification of Planctomyces bekefii, the type genus and species of the phylum Planctomycetes.</title>
        <authorList>
            <person name="Svetlana D.N."/>
            <person name="Overmann J."/>
        </authorList>
    </citation>
    <scope>NUCLEOTIDE SEQUENCE [LARGE SCALE GENOMIC DNA]</scope>
    <source>
        <strain evidence="1">Phe10_nw2017</strain>
    </source>
</reference>
<protein>
    <submittedName>
        <fullName evidence="1">Uncharacterized protein</fullName>
    </submittedName>
</protein>
<organism evidence="1 2">
    <name type="scientific">Planctomyces bekefii</name>
    <dbReference type="NCBI Taxonomy" id="1653850"/>
    <lineage>
        <taxon>Bacteria</taxon>
        <taxon>Pseudomonadati</taxon>
        <taxon>Planctomycetota</taxon>
        <taxon>Planctomycetia</taxon>
        <taxon>Planctomycetales</taxon>
        <taxon>Planctomycetaceae</taxon>
        <taxon>Planctomyces</taxon>
    </lineage>
</organism>
<gene>
    <name evidence="1" type="ORF">E3A20_09520</name>
</gene>
<keyword evidence="2" id="KW-1185">Reference proteome</keyword>
<proteinExistence type="predicted"/>